<dbReference type="SUPFAM" id="SSF51735">
    <property type="entry name" value="NAD(P)-binding Rossmann-fold domains"/>
    <property type="match status" value="2"/>
</dbReference>
<dbReference type="InterPro" id="IPR051450">
    <property type="entry name" value="Gfo/Idh/MocA_Oxidoreductases"/>
</dbReference>
<comment type="caution">
    <text evidence="4">The sequence shown here is derived from an EMBL/GenBank/DDBJ whole genome shotgun (WGS) entry which is preliminary data.</text>
</comment>
<evidence type="ECO:0000313" key="4">
    <source>
        <dbReference type="EMBL" id="RKX64808.1"/>
    </source>
</evidence>
<dbReference type="CDD" id="cd08255">
    <property type="entry name" value="2-desacetyl-2-hydroxyethyl_bacteriochlorophyllide_like"/>
    <property type="match status" value="1"/>
</dbReference>
<feature type="domain" description="Alcohol dehydrogenase-like C-terminal" evidence="1">
    <location>
        <begin position="182"/>
        <end position="296"/>
    </location>
</feature>
<dbReference type="InterPro" id="IPR011032">
    <property type="entry name" value="GroES-like_sf"/>
</dbReference>
<dbReference type="Pfam" id="PF08240">
    <property type="entry name" value="ADH_N"/>
    <property type="match status" value="1"/>
</dbReference>
<accession>A0A660S5I9</accession>
<dbReference type="InterPro" id="IPR013149">
    <property type="entry name" value="ADH-like_C"/>
</dbReference>
<dbReference type="Proteomes" id="UP000282321">
    <property type="component" value="Unassembled WGS sequence"/>
</dbReference>
<dbReference type="GO" id="GO:0000166">
    <property type="term" value="F:nucleotide binding"/>
    <property type="evidence" value="ECO:0007669"/>
    <property type="project" value="InterPro"/>
</dbReference>
<dbReference type="AlphaFoldDB" id="A0A660S5I9"/>
<evidence type="ECO:0000259" key="3">
    <source>
        <dbReference type="Pfam" id="PF08240"/>
    </source>
</evidence>
<feature type="domain" description="Gfo/Idh/MocA-like oxidoreductase N-terminal" evidence="2">
    <location>
        <begin position="400"/>
        <end position="520"/>
    </location>
</feature>
<organism evidence="4 5">
    <name type="scientific">candidate division TA06 bacterium</name>
    <dbReference type="NCBI Taxonomy" id="2250710"/>
    <lineage>
        <taxon>Bacteria</taxon>
        <taxon>Bacteria division TA06</taxon>
    </lineage>
</organism>
<dbReference type="Gene3D" id="3.90.180.10">
    <property type="entry name" value="Medium-chain alcohol dehydrogenases, catalytic domain"/>
    <property type="match status" value="2"/>
</dbReference>
<name>A0A660S5I9_UNCT6</name>
<gene>
    <name evidence="4" type="ORF">DRP44_07665</name>
</gene>
<dbReference type="SUPFAM" id="SSF50129">
    <property type="entry name" value="GroES-like"/>
    <property type="match status" value="1"/>
</dbReference>
<dbReference type="InterPro" id="IPR036291">
    <property type="entry name" value="NAD(P)-bd_dom_sf"/>
</dbReference>
<dbReference type="Gene3D" id="3.40.50.720">
    <property type="entry name" value="NAD(P)-binding Rossmann-like Domain"/>
    <property type="match status" value="2"/>
</dbReference>
<dbReference type="Pfam" id="PF00107">
    <property type="entry name" value="ADH_zinc_N"/>
    <property type="match status" value="1"/>
</dbReference>
<protein>
    <submittedName>
        <fullName evidence="4">Oxidoreductase</fullName>
    </submittedName>
</protein>
<sequence>MKKLYENIKSGKIEIVENPDPLCKPDGILVKTLYSAISAGTEKWVVEFGKGSYLKKAREKPKEVARVIDKIKKEGLINTYKQVMNKLDEPFPLGYSCSGEVIEVGKNVTNFQVGDYVACFGGGYASHSEINYIPKNLAVKINNEKFLKEASLGAIAGIAVEGIKVADIGIGENIAVIGLGLLGQIAVQILKAGGCKVVGIEPDDFRREIAKESGCDLVLSPKDGIKSILDFTGGDGVDKVLITAATKSNEPIKQAGEIVRDKGIVSAVGLVNLDIPRDIYYKKELSVVVSRSYGAGRYDSTYEEKGIDYPIGYARWTENRNVKMFLNLLESGKLSIDKIITHVFDFADAKDAYDLITNKKRKENFISIILEYKDNIKNPNKEKYSVVVLSRRAVANVDNVRVGLIGAGNFVSATMLPHLSRIDKYKFVGIASSSGSRSTHLAKKYGFKYSTTDYRELIKDDNINLIIVATNHNTHAKFVSEALLEGKDVYCEKPLSITREGLNKVKDALDKSGKRLIVGFNRRFSPAAFRTKEILKNRQSPIVMNYIMNAGYIPPEHWVNDKNVGGGRIIGEACHIVDLFRYFVGTRVKDFIIKPIDEMTKDAPGSANANILIKYEDGSIGNITYTSLGDKTYPKEKCFVFSGQIVIEIDDYRNMKICSDNKCHMIKFGGMQKGFKEEYEAIADAIVNGKDFPIPIEEILETSGVLLQEEKDSSGD</sequence>
<dbReference type="Gene3D" id="3.30.360.10">
    <property type="entry name" value="Dihydrodipicolinate Reductase, domain 2"/>
    <property type="match status" value="1"/>
</dbReference>
<dbReference type="PANTHER" id="PTHR43377">
    <property type="entry name" value="BILIVERDIN REDUCTASE A"/>
    <property type="match status" value="1"/>
</dbReference>
<evidence type="ECO:0000313" key="5">
    <source>
        <dbReference type="Proteomes" id="UP000282321"/>
    </source>
</evidence>
<reference evidence="4 5" key="1">
    <citation type="submission" date="2018-06" db="EMBL/GenBank/DDBJ databases">
        <title>Extensive metabolic versatility and redundancy in microbially diverse, dynamic hydrothermal sediments.</title>
        <authorList>
            <person name="Dombrowski N."/>
            <person name="Teske A."/>
            <person name="Baker B.J."/>
        </authorList>
    </citation>
    <scope>NUCLEOTIDE SEQUENCE [LARGE SCALE GENOMIC DNA]</scope>
    <source>
        <strain evidence="4">B35_G9</strain>
    </source>
</reference>
<evidence type="ECO:0000259" key="1">
    <source>
        <dbReference type="Pfam" id="PF00107"/>
    </source>
</evidence>
<dbReference type="PANTHER" id="PTHR43377:SF1">
    <property type="entry name" value="BILIVERDIN REDUCTASE A"/>
    <property type="match status" value="1"/>
</dbReference>
<dbReference type="InterPro" id="IPR013154">
    <property type="entry name" value="ADH-like_N"/>
</dbReference>
<dbReference type="EMBL" id="QNBC01000131">
    <property type="protein sequence ID" value="RKX64808.1"/>
    <property type="molecule type" value="Genomic_DNA"/>
</dbReference>
<proteinExistence type="predicted"/>
<feature type="domain" description="Alcohol dehydrogenase-like N-terminal" evidence="3">
    <location>
        <begin position="80"/>
        <end position="120"/>
    </location>
</feature>
<evidence type="ECO:0000259" key="2">
    <source>
        <dbReference type="Pfam" id="PF01408"/>
    </source>
</evidence>
<dbReference type="SUPFAM" id="SSF55347">
    <property type="entry name" value="Glyceraldehyde-3-phosphate dehydrogenase-like, C-terminal domain"/>
    <property type="match status" value="1"/>
</dbReference>
<dbReference type="Pfam" id="PF01408">
    <property type="entry name" value="GFO_IDH_MocA"/>
    <property type="match status" value="1"/>
</dbReference>
<dbReference type="InterPro" id="IPR000683">
    <property type="entry name" value="Gfo/Idh/MocA-like_OxRdtase_N"/>
</dbReference>